<keyword evidence="2" id="KW-1185">Reference proteome</keyword>
<sequence length="425" mass="48466">MKIINLKSEQKDNLFQVGATVIWENRDRAPQEVYIATTKEFAQDLSCNPHSFLIACTIVAFYYGEKRVFIDAEICPQLLENLQTAMAMLKVWYKRSDRSIIPIEAKIKTTVPTPTTPKQASIFFTGGIDTLATLRLNRINYPLEHPRSIKDGLFIYGFSNTTLENYEKAYKSFDEIKKDAGITLIPVYTNLYAFVKDLDVEQFGIEFWKDYYTSAALSAVAHAFSSRLASISVSSSDEIAYLQPWGTHPLLDTLYSSYDFTIRHEYIALSRFTKTKLVAEWDLALQKLRVCDQLSLPPGYLNCGECPKCVATMAQLAALGMLEKATTFPANDISAEMILQKSNIQHFDEEAYYLDLVELFEQQNRTDLVISIQRLSRRFRSKELIKNIDKKILGGAIYHAYSKIPKPKSVKKNRTLDKITQTKLA</sequence>
<name>A0ABR8AFN6_9CYAN</name>
<evidence type="ECO:0000313" key="2">
    <source>
        <dbReference type="Proteomes" id="UP000658514"/>
    </source>
</evidence>
<dbReference type="EMBL" id="JACJQH010000027">
    <property type="protein sequence ID" value="MBD2197362.1"/>
    <property type="molecule type" value="Genomic_DNA"/>
</dbReference>
<dbReference type="Proteomes" id="UP000658514">
    <property type="component" value="Unassembled WGS sequence"/>
</dbReference>
<comment type="caution">
    <text evidence="1">The sequence shown here is derived from an EMBL/GenBank/DDBJ whole genome shotgun (WGS) entry which is preliminary data.</text>
</comment>
<evidence type="ECO:0000313" key="1">
    <source>
        <dbReference type="EMBL" id="MBD2197362.1"/>
    </source>
</evidence>
<organism evidence="1 2">
    <name type="scientific">Calothrix parietina FACHB-288</name>
    <dbReference type="NCBI Taxonomy" id="2692896"/>
    <lineage>
        <taxon>Bacteria</taxon>
        <taxon>Bacillati</taxon>
        <taxon>Cyanobacteriota</taxon>
        <taxon>Cyanophyceae</taxon>
        <taxon>Nostocales</taxon>
        <taxon>Calotrichaceae</taxon>
        <taxon>Calothrix</taxon>
    </lineage>
</organism>
<protein>
    <recommendedName>
        <fullName evidence="3">7-cyano-7-deazaguanine synthase</fullName>
    </recommendedName>
</protein>
<reference evidence="1 2" key="1">
    <citation type="journal article" date="2020" name="ISME J.">
        <title>Comparative genomics reveals insights into cyanobacterial evolution and habitat adaptation.</title>
        <authorList>
            <person name="Chen M.Y."/>
            <person name="Teng W.K."/>
            <person name="Zhao L."/>
            <person name="Hu C.X."/>
            <person name="Zhou Y.K."/>
            <person name="Han B.P."/>
            <person name="Song L.R."/>
            <person name="Shu W.S."/>
        </authorList>
    </citation>
    <scope>NUCLEOTIDE SEQUENCE [LARGE SCALE GENOMIC DNA]</scope>
    <source>
        <strain evidence="1 2">FACHB-288</strain>
    </source>
</reference>
<accession>A0ABR8AFN6</accession>
<gene>
    <name evidence="1" type="ORF">H6G24_17955</name>
</gene>
<evidence type="ECO:0008006" key="3">
    <source>
        <dbReference type="Google" id="ProtNLM"/>
    </source>
</evidence>
<proteinExistence type="predicted"/>
<dbReference type="RefSeq" id="WP_190548811.1">
    <property type="nucleotide sequence ID" value="NZ_CAWPNO010000059.1"/>
</dbReference>